<protein>
    <recommendedName>
        <fullName evidence="10">aldehyde dehydrogenase (NAD(+))</fullName>
        <ecNumber evidence="10">1.2.1.3</ecNumber>
    </recommendedName>
</protein>
<dbReference type="InterPro" id="IPR009801">
    <property type="entry name" value="TMEM126"/>
</dbReference>
<keyword evidence="14" id="KW-0175">Coiled coil</keyword>
<gene>
    <name evidence="19" type="ORF">CLUMA_CG004907</name>
</gene>
<dbReference type="GO" id="GO:0005198">
    <property type="term" value="F:structural molecule activity"/>
    <property type="evidence" value="ECO:0007669"/>
    <property type="project" value="InterPro"/>
</dbReference>
<keyword evidence="9 16" id="KW-0472">Membrane</keyword>
<dbReference type="GO" id="GO:0030130">
    <property type="term" value="C:clathrin coat of trans-Golgi network vesicle"/>
    <property type="evidence" value="ECO:0007669"/>
    <property type="project" value="InterPro"/>
</dbReference>
<keyword evidence="7" id="KW-0520">NAD</keyword>
<comment type="subcellular location">
    <subcellularLocation>
        <location evidence="1">Mitochondrion membrane</location>
        <topology evidence="1">Multi-pass membrane protein</topology>
    </subcellularLocation>
</comment>
<keyword evidence="8" id="KW-0496">Mitochondrion</keyword>
<dbReference type="InterPro" id="IPR029510">
    <property type="entry name" value="Ald_DH_CS_GLU"/>
</dbReference>
<keyword evidence="11" id="KW-0863">Zinc-finger</keyword>
<feature type="coiled-coil region" evidence="14">
    <location>
        <begin position="966"/>
        <end position="993"/>
    </location>
</feature>
<dbReference type="STRING" id="568069.A0A1J1HYM0"/>
<dbReference type="Gene3D" id="1.20.5.170">
    <property type="match status" value="1"/>
</dbReference>
<dbReference type="PANTHER" id="PTHR43521:SF1">
    <property type="entry name" value="ALPHA-AMINOADIPIC SEMIALDEHYDE DEHYDROGENASE"/>
    <property type="match status" value="1"/>
</dbReference>
<keyword evidence="5 16" id="KW-1133">Transmembrane helix</keyword>
<dbReference type="Gene3D" id="3.40.309.10">
    <property type="entry name" value="Aldehyde Dehydrogenase, Chain A, domain 2"/>
    <property type="match status" value="1"/>
</dbReference>
<evidence type="ECO:0000313" key="20">
    <source>
        <dbReference type="Proteomes" id="UP000183832"/>
    </source>
</evidence>
<evidence type="ECO:0000259" key="18">
    <source>
        <dbReference type="PROSITE" id="PS50217"/>
    </source>
</evidence>
<keyword evidence="20" id="KW-1185">Reference proteome</keyword>
<comment type="subunit">
    <text evidence="3">Homotetramer.</text>
</comment>
<feature type="active site" evidence="12">
    <location>
        <position position="669"/>
    </location>
</feature>
<dbReference type="GO" id="GO:0006886">
    <property type="term" value="P:intracellular protein transport"/>
    <property type="evidence" value="ECO:0007669"/>
    <property type="project" value="InterPro"/>
</dbReference>
<dbReference type="InterPro" id="IPR016162">
    <property type="entry name" value="Ald_DH_N"/>
</dbReference>
<dbReference type="OrthoDB" id="310895at2759"/>
<feature type="domain" description="C2H2-type" evidence="17">
    <location>
        <begin position="9"/>
        <end position="39"/>
    </location>
</feature>
<evidence type="ECO:0000256" key="2">
    <source>
        <dbReference type="ARBA" id="ARBA00009986"/>
    </source>
</evidence>
<feature type="transmembrane region" description="Helical" evidence="16">
    <location>
        <begin position="1173"/>
        <end position="1197"/>
    </location>
</feature>
<feature type="transmembrane region" description="Helical" evidence="16">
    <location>
        <begin position="1259"/>
        <end position="1281"/>
    </location>
</feature>
<evidence type="ECO:0000256" key="14">
    <source>
        <dbReference type="SAM" id="Coils"/>
    </source>
</evidence>
<dbReference type="GO" id="GO:0003700">
    <property type="term" value="F:DNA-binding transcription factor activity"/>
    <property type="evidence" value="ECO:0007669"/>
    <property type="project" value="InterPro"/>
</dbReference>
<dbReference type="PROSITE" id="PS50217">
    <property type="entry name" value="BZIP"/>
    <property type="match status" value="1"/>
</dbReference>
<feature type="transmembrane region" description="Helical" evidence="16">
    <location>
        <begin position="1217"/>
        <end position="1238"/>
    </location>
</feature>
<proteinExistence type="inferred from homology"/>
<dbReference type="PROSITE" id="PS00687">
    <property type="entry name" value="ALDEHYDE_DEHYDR_GLU"/>
    <property type="match status" value="1"/>
</dbReference>
<keyword evidence="11" id="KW-0479">Metal-binding</keyword>
<dbReference type="GO" id="GO:0030132">
    <property type="term" value="C:clathrin coat of coated pit"/>
    <property type="evidence" value="ECO:0007669"/>
    <property type="project" value="InterPro"/>
</dbReference>
<dbReference type="EC" id="1.2.1.3" evidence="10"/>
<dbReference type="GO" id="GO:0008270">
    <property type="term" value="F:zinc ion binding"/>
    <property type="evidence" value="ECO:0007669"/>
    <property type="project" value="UniProtKB-KW"/>
</dbReference>
<dbReference type="InterPro" id="IPR015590">
    <property type="entry name" value="Aldehyde_DH_dom"/>
</dbReference>
<dbReference type="Pfam" id="PF00171">
    <property type="entry name" value="Aldedh"/>
    <property type="match status" value="1"/>
</dbReference>
<evidence type="ECO:0000256" key="3">
    <source>
        <dbReference type="ARBA" id="ARBA00011881"/>
    </source>
</evidence>
<evidence type="ECO:0000256" key="7">
    <source>
        <dbReference type="ARBA" id="ARBA00023027"/>
    </source>
</evidence>
<dbReference type="GO" id="GO:0031966">
    <property type="term" value="C:mitochondrial membrane"/>
    <property type="evidence" value="ECO:0007669"/>
    <property type="project" value="UniProtKB-SubCell"/>
</dbReference>
<accession>A0A1J1HYM0</accession>
<dbReference type="InterPro" id="IPR016163">
    <property type="entry name" value="Ald_DH_C"/>
</dbReference>
<evidence type="ECO:0000256" key="12">
    <source>
        <dbReference type="PROSITE-ProRule" id="PRU10007"/>
    </source>
</evidence>
<name>A0A1J1HYM0_9DIPT</name>
<dbReference type="InterPro" id="IPR004827">
    <property type="entry name" value="bZIP"/>
</dbReference>
<comment type="similarity">
    <text evidence="2 13">Belongs to the aldehyde dehydrogenase family.</text>
</comment>
<evidence type="ECO:0000259" key="17">
    <source>
        <dbReference type="PROSITE" id="PS50157"/>
    </source>
</evidence>
<evidence type="ECO:0000313" key="19">
    <source>
        <dbReference type="EMBL" id="CRK91225.1"/>
    </source>
</evidence>
<dbReference type="PANTHER" id="PTHR43521">
    <property type="entry name" value="ALPHA-AMINOADIPIC SEMIALDEHYDE DEHYDROGENASE"/>
    <property type="match status" value="1"/>
</dbReference>
<dbReference type="PROSITE" id="PS00028">
    <property type="entry name" value="ZINC_FINGER_C2H2_1"/>
    <property type="match status" value="1"/>
</dbReference>
<evidence type="ECO:0000256" key="1">
    <source>
        <dbReference type="ARBA" id="ARBA00004225"/>
    </source>
</evidence>
<evidence type="ECO:0000256" key="13">
    <source>
        <dbReference type="RuleBase" id="RU003345"/>
    </source>
</evidence>
<dbReference type="Pfam" id="PF07114">
    <property type="entry name" value="TMEM126"/>
    <property type="match status" value="1"/>
</dbReference>
<feature type="region of interest" description="Disordered" evidence="15">
    <location>
        <begin position="274"/>
        <end position="305"/>
    </location>
</feature>
<keyword evidence="4 16" id="KW-0812">Transmembrane</keyword>
<dbReference type="PROSITE" id="PS00036">
    <property type="entry name" value="BZIP_BASIC"/>
    <property type="match status" value="1"/>
</dbReference>
<evidence type="ECO:0000256" key="10">
    <source>
        <dbReference type="ARBA" id="ARBA00024226"/>
    </source>
</evidence>
<evidence type="ECO:0000256" key="4">
    <source>
        <dbReference type="ARBA" id="ARBA00022692"/>
    </source>
</evidence>
<feature type="coiled-coil region" evidence="14">
    <location>
        <begin position="320"/>
        <end position="361"/>
    </location>
</feature>
<dbReference type="SUPFAM" id="SSF53720">
    <property type="entry name" value="ALDH-like"/>
    <property type="match status" value="1"/>
</dbReference>
<dbReference type="InterPro" id="IPR016161">
    <property type="entry name" value="Ald_DH/histidinol_DH"/>
</dbReference>
<evidence type="ECO:0000256" key="5">
    <source>
        <dbReference type="ARBA" id="ARBA00022989"/>
    </source>
</evidence>
<evidence type="ECO:0000256" key="15">
    <source>
        <dbReference type="SAM" id="MobiDB-lite"/>
    </source>
</evidence>
<evidence type="ECO:0000256" key="11">
    <source>
        <dbReference type="PROSITE-ProRule" id="PRU00042"/>
    </source>
</evidence>
<dbReference type="InterPro" id="IPR044638">
    <property type="entry name" value="ALDH7A1-like"/>
</dbReference>
<dbReference type="InterPro" id="IPR013087">
    <property type="entry name" value="Znf_C2H2_type"/>
</dbReference>
<dbReference type="Gene3D" id="3.40.605.10">
    <property type="entry name" value="Aldehyde Dehydrogenase, Chain A, domain 1"/>
    <property type="match status" value="1"/>
</dbReference>
<dbReference type="PROSITE" id="PS50157">
    <property type="entry name" value="ZINC_FINGER_C2H2_2"/>
    <property type="match status" value="1"/>
</dbReference>
<feature type="domain" description="BZIP" evidence="18">
    <location>
        <begin position="308"/>
        <end position="357"/>
    </location>
</feature>
<dbReference type="Gene3D" id="3.30.160.60">
    <property type="entry name" value="Classic Zinc Finger"/>
    <property type="match status" value="1"/>
</dbReference>
<sequence>MNDDILKPFPCKESDCGMSFFTEDHLSVHCQAKHNKLNLEIPKGPNIQIFSDQTPTPTRLLNNCEELRVFDDLQNINPFEEGFRRAVEDNTNGIIRDVNFLEATCNQDTLHTPQILPQFETYPVKNEPKTDTHFQDDLEADVIPTTVDDKTNIPKSYHELTTAENVNDLKKNERIIQQPVTLLPKPTIIYATPIVTSQANLKLTETSSNNVHRCSKSVKDKLKNIILSNSGQSVEKKQIKNESVPTIFIGTVPLIAAPTNVIINNSNKLKRTNDEIGSHSKVVEKTTGDESGTKKRVRGEKSETASLKVERNRAAARRYRTKMKIQSRALQEKYEKSQREIASLKKELTDMKQELTQNTAQQFCFPKLLSVFCFSFYCRVFEMLSCVARVTSLKFCHFRAMSSSRYLIDNENFSFLKQLGLERVNKGVYNGEWKGNGEIVKSIDPATNEVIAEVQTGNIHDLEECLNTANDAFKQWRNIPAPFRGEILRQIGVELRKFREPLGKLVSLEVGKIQAEGIGEVQEFIDVCDYATGLSRIFAGQILPSERNQHVIIEKWNPLGVVGVISAFNFPNAVFGWNASIALAVGNTVLWKGAPSTPLVSIATTKIVSEVLKRNNLPPAITLCQGGAEIGKKLAADERVKLMSFTGSTKVGREVGVEVQRRFGKILLELGGNNALIVNEDAQFEMALDAAFFGCIGTAGQRCTSTRRLIIHEKLYDGFLQKLVQRYKGLLKRVGHPLDSSTLYGPLHNQLAVDNYKSTIEEAIKLGGKVEVGGKVIDRPGFFVEPTIVSNLPHNSPVIMRETFAPIVYVLKTKSLENAIEWNNEVDQGLSSALFTQNVGAAFKWITENGSDCGLVNINTSPSGGEIGGAFGGEKHTGGGREKIKMENDPASDFLNREREQLADILNENGDEDGNLFNQLSNDDFSLINTEIQQADADDALIDDLAGMSFTSTIPVEDEKKVPEKVRLWCEEMEKKLEEKDKQEQEAKEALLIAAQKEMSEWVSKYNETMEKTKSMNRSNEKALEVSEKSEPEAKNMWESISNLCDFSSKGPKQVKDATRMRSIFLQMKSSPKEGKVPNFSMLTYGKLRYSHVKLTNPNDKNIPDGAVRMTEEQAMNYQNSLIRNWPNLSEVLALRCGPGILGGMAIISTSLINNHFRYKLKLRNFGRASSYLSVVGLSAMLTTVFHTMFVQSYVILRAYDCPMCLQTRAGLIQATFSVAYPFLLAPVSAFIFTTRYFTYRLPSITTQTKEVLKLYLKFTKSASTMAGVLLAANLFGAMYITAREMKELAFINLKIEEFEDKLQNGSLSENDEMMYRKLETK</sequence>
<organism evidence="19 20">
    <name type="scientific">Clunio marinus</name>
    <dbReference type="NCBI Taxonomy" id="568069"/>
    <lineage>
        <taxon>Eukaryota</taxon>
        <taxon>Metazoa</taxon>
        <taxon>Ecdysozoa</taxon>
        <taxon>Arthropoda</taxon>
        <taxon>Hexapoda</taxon>
        <taxon>Insecta</taxon>
        <taxon>Pterygota</taxon>
        <taxon>Neoptera</taxon>
        <taxon>Endopterygota</taxon>
        <taxon>Diptera</taxon>
        <taxon>Nematocera</taxon>
        <taxon>Chironomoidea</taxon>
        <taxon>Chironomidae</taxon>
        <taxon>Clunio</taxon>
    </lineage>
</organism>
<evidence type="ECO:0000256" key="9">
    <source>
        <dbReference type="ARBA" id="ARBA00023136"/>
    </source>
</evidence>
<keyword evidence="6 13" id="KW-0560">Oxidoreductase</keyword>
<dbReference type="EMBL" id="CVRI01000020">
    <property type="protein sequence ID" value="CRK91225.1"/>
    <property type="molecule type" value="Genomic_DNA"/>
</dbReference>
<dbReference type="Proteomes" id="UP000183832">
    <property type="component" value="Unassembled WGS sequence"/>
</dbReference>
<feature type="transmembrane region" description="Helical" evidence="16">
    <location>
        <begin position="1133"/>
        <end position="1153"/>
    </location>
</feature>
<evidence type="ECO:0000256" key="8">
    <source>
        <dbReference type="ARBA" id="ARBA00023128"/>
    </source>
</evidence>
<dbReference type="FunFam" id="3.40.309.10:FF:000018">
    <property type="entry name" value="Alpha-aminoadipic semialdehyde dehydrogenase"/>
    <property type="match status" value="1"/>
</dbReference>
<dbReference type="CDD" id="cd07130">
    <property type="entry name" value="ALDH_F7_AASADH"/>
    <property type="match status" value="1"/>
</dbReference>
<evidence type="ECO:0000256" key="6">
    <source>
        <dbReference type="ARBA" id="ARBA00023002"/>
    </source>
</evidence>
<reference evidence="19 20" key="1">
    <citation type="submission" date="2015-04" db="EMBL/GenBank/DDBJ databases">
        <authorList>
            <person name="Syromyatnikov M.Y."/>
            <person name="Popov V.N."/>
        </authorList>
    </citation>
    <scope>NUCLEOTIDE SEQUENCE [LARGE SCALE GENOMIC DNA]</scope>
</reference>
<keyword evidence="11" id="KW-0862">Zinc</keyword>
<dbReference type="GO" id="GO:0004029">
    <property type="term" value="F:aldehyde dehydrogenase (NAD+) activity"/>
    <property type="evidence" value="ECO:0007669"/>
    <property type="project" value="UniProtKB-EC"/>
</dbReference>
<dbReference type="GO" id="GO:0016192">
    <property type="term" value="P:vesicle-mediated transport"/>
    <property type="evidence" value="ECO:0007669"/>
    <property type="project" value="InterPro"/>
</dbReference>
<evidence type="ECO:0000256" key="16">
    <source>
        <dbReference type="SAM" id="Phobius"/>
    </source>
</evidence>